<feature type="domain" description="Calcineurin-like phosphoesterase" evidence="1">
    <location>
        <begin position="59"/>
        <end position="226"/>
    </location>
</feature>
<dbReference type="Gene3D" id="3.60.21.10">
    <property type="match status" value="1"/>
</dbReference>
<keyword evidence="3" id="KW-1185">Reference proteome</keyword>
<sequence>MKRYFTPIALLGVLFFQSCEDLVEYSPYDVRVRVTSVNADNIRKIVANDLPPNRNDTFTFAVISDPHTFYADLADAVSSINANKQVQFTVVDGDVTDAGLFKEFDWEYRQISKLKTPFVTVIGNHDYLSNGREIFQKMYGPSNFSFEFHGTKLVFFDDIVWENGNSRPSFEWLSEELNDSIAHNHQLLFAHIPPESDQLAGEYDTVFQRMLKSKVDLAFFGHNHNYADNQMDGYRYIVVGSVSRRYYSLVTVTADTVVTSKVNF</sequence>
<evidence type="ECO:0000259" key="1">
    <source>
        <dbReference type="Pfam" id="PF00149"/>
    </source>
</evidence>
<dbReference type="AlphaFoldDB" id="A0A1G6KPX8"/>
<dbReference type="InterPro" id="IPR051918">
    <property type="entry name" value="STPP_CPPED1"/>
</dbReference>
<dbReference type="InterPro" id="IPR029052">
    <property type="entry name" value="Metallo-depent_PP-like"/>
</dbReference>
<reference evidence="2 3" key="1">
    <citation type="submission" date="2016-09" db="EMBL/GenBank/DDBJ databases">
        <authorList>
            <person name="Capua I."/>
            <person name="De Benedictis P."/>
            <person name="Joannis T."/>
            <person name="Lombin L.H."/>
            <person name="Cattoli G."/>
        </authorList>
    </citation>
    <scope>NUCLEOTIDE SEQUENCE [LARGE SCALE GENOMIC DNA]</scope>
    <source>
        <strain evidence="2 3">A7P-90m</strain>
    </source>
</reference>
<dbReference type="PANTHER" id="PTHR43143:SF1">
    <property type="entry name" value="SERINE_THREONINE-PROTEIN PHOSPHATASE CPPED1"/>
    <property type="match status" value="1"/>
</dbReference>
<name>A0A1G6KPX8_9BACT</name>
<dbReference type="PANTHER" id="PTHR43143">
    <property type="entry name" value="METALLOPHOSPHOESTERASE, CALCINEURIN SUPERFAMILY"/>
    <property type="match status" value="1"/>
</dbReference>
<proteinExistence type="predicted"/>
<dbReference type="STRING" id="1640674.SAMN05216323_102615"/>
<dbReference type="PROSITE" id="PS51257">
    <property type="entry name" value="PROKAR_LIPOPROTEIN"/>
    <property type="match status" value="1"/>
</dbReference>
<dbReference type="OrthoDB" id="5464520at2"/>
<dbReference type="RefSeq" id="WP_092437876.1">
    <property type="nucleotide sequence ID" value="NZ_FMYP01000026.1"/>
</dbReference>
<organism evidence="2 3">
    <name type="scientific">Williamwhitmania taraxaci</name>
    <dbReference type="NCBI Taxonomy" id="1640674"/>
    <lineage>
        <taxon>Bacteria</taxon>
        <taxon>Pseudomonadati</taxon>
        <taxon>Bacteroidota</taxon>
        <taxon>Bacteroidia</taxon>
        <taxon>Bacteroidales</taxon>
        <taxon>Williamwhitmaniaceae</taxon>
        <taxon>Williamwhitmania</taxon>
    </lineage>
</organism>
<dbReference type="InterPro" id="IPR004843">
    <property type="entry name" value="Calcineurin-like_PHP"/>
</dbReference>
<dbReference type="GO" id="GO:0016787">
    <property type="term" value="F:hydrolase activity"/>
    <property type="evidence" value="ECO:0007669"/>
    <property type="project" value="InterPro"/>
</dbReference>
<dbReference type="Proteomes" id="UP000199452">
    <property type="component" value="Unassembled WGS sequence"/>
</dbReference>
<protein>
    <submittedName>
        <fullName evidence="2">Calcineurin-like phosphoesterase</fullName>
    </submittedName>
</protein>
<accession>A0A1G6KPX8</accession>
<evidence type="ECO:0000313" key="3">
    <source>
        <dbReference type="Proteomes" id="UP000199452"/>
    </source>
</evidence>
<dbReference type="EMBL" id="FMYP01000026">
    <property type="protein sequence ID" value="SDC32878.1"/>
    <property type="molecule type" value="Genomic_DNA"/>
</dbReference>
<dbReference type="Pfam" id="PF00149">
    <property type="entry name" value="Metallophos"/>
    <property type="match status" value="1"/>
</dbReference>
<evidence type="ECO:0000313" key="2">
    <source>
        <dbReference type="EMBL" id="SDC32878.1"/>
    </source>
</evidence>
<gene>
    <name evidence="2" type="ORF">SAMN05216323_102615</name>
</gene>
<dbReference type="SUPFAM" id="SSF56300">
    <property type="entry name" value="Metallo-dependent phosphatases"/>
    <property type="match status" value="1"/>
</dbReference>